<evidence type="ECO:0000259" key="12">
    <source>
        <dbReference type="PROSITE" id="PS50011"/>
    </source>
</evidence>
<reference evidence="13 14" key="1">
    <citation type="journal article" date="2012" name="Eukaryot. Cell">
        <title>Draft genome sequence of CBS 2479, the standard type strain of Trichosporon asahii.</title>
        <authorList>
            <person name="Yang R.Y."/>
            <person name="Li H.T."/>
            <person name="Zhu H."/>
            <person name="Zhou G.P."/>
            <person name="Wang M."/>
            <person name="Wang L."/>
        </authorList>
    </citation>
    <scope>NUCLEOTIDE SEQUENCE [LARGE SCALE GENOMIC DNA]</scope>
    <source>
        <strain evidence="14">ATCC 90039 / CBS 2479 / JCM 2466 / KCTC 7840 / NCYC 2677 / UAMH 7654</strain>
    </source>
</reference>
<comment type="similarity">
    <text evidence="11">Belongs to the protein kinase superfamily. Ser/Thr protein kinase family. Aurora subfamily.</text>
</comment>
<dbReference type="InterPro" id="IPR017441">
    <property type="entry name" value="Protein_kinase_ATP_BS"/>
</dbReference>
<evidence type="ECO:0000256" key="1">
    <source>
        <dbReference type="ARBA" id="ARBA00022527"/>
    </source>
</evidence>
<evidence type="ECO:0000256" key="9">
    <source>
        <dbReference type="PROSITE-ProRule" id="PRU10141"/>
    </source>
</evidence>
<evidence type="ECO:0000256" key="5">
    <source>
        <dbReference type="ARBA" id="ARBA00022840"/>
    </source>
</evidence>
<feature type="binding site" evidence="7">
    <location>
        <position position="15"/>
    </location>
    <ligand>
        <name>ATP</name>
        <dbReference type="ChEBI" id="CHEBI:30616"/>
    </ligand>
</feature>
<evidence type="ECO:0000256" key="4">
    <source>
        <dbReference type="ARBA" id="ARBA00022777"/>
    </source>
</evidence>
<dbReference type="InterPro" id="IPR008271">
    <property type="entry name" value="Ser/Thr_kinase_AS"/>
</dbReference>
<dbReference type="RefSeq" id="XP_014179840.1">
    <property type="nucleotide sequence ID" value="XM_014324365.1"/>
</dbReference>
<dbReference type="AlphaFoldDB" id="J6F303"/>
<dbReference type="PROSITE" id="PS50011">
    <property type="entry name" value="PROTEIN_KINASE_DOM"/>
    <property type="match status" value="1"/>
</dbReference>
<dbReference type="Proteomes" id="UP000002748">
    <property type="component" value="Unassembled WGS sequence"/>
</dbReference>
<dbReference type="PROSITE" id="PS00107">
    <property type="entry name" value="PROTEIN_KINASE_ATP"/>
    <property type="match status" value="1"/>
</dbReference>
<feature type="binding site" evidence="7">
    <location>
        <begin position="85"/>
        <end position="87"/>
    </location>
    <ligand>
        <name>ATP</name>
        <dbReference type="ChEBI" id="CHEBI:30616"/>
    </ligand>
</feature>
<protein>
    <recommendedName>
        <fullName evidence="11">Aurora kinase</fullName>
        <ecNumber evidence="11">2.7.11.1</ecNumber>
    </recommendedName>
</protein>
<dbReference type="EMBL" id="ALBS01000167">
    <property type="protein sequence ID" value="EJT49577.1"/>
    <property type="molecule type" value="Genomic_DNA"/>
</dbReference>
<sequence>MGLEPGISAPLGKGKFGRVYLARLKAQSGFLLALKCLERAPIEQHATLSTQVEREIEIMANLRHPNIIRLYDYFYDERHLYLMMEYAGSGELFHQLNKRGRFSDRRSAMYTYQVAEGLAYLHSKNVIHRDIKPENLMIGLNGEIKIGDFGWSVYSPEERQSTLCGTPSYISPEMLLGKPHGKAVDVWALGVLAYEMVTGDEPFAGNDQRTARI</sequence>
<evidence type="ECO:0000256" key="11">
    <source>
        <dbReference type="RuleBase" id="RU367134"/>
    </source>
</evidence>
<feature type="binding site" evidence="7">
    <location>
        <position position="148"/>
    </location>
    <ligand>
        <name>ATP</name>
        <dbReference type="ChEBI" id="CHEBI:30616"/>
    </ligand>
</feature>
<accession>J6F303</accession>
<evidence type="ECO:0000256" key="2">
    <source>
        <dbReference type="ARBA" id="ARBA00022679"/>
    </source>
</evidence>
<feature type="binding site" evidence="7 9">
    <location>
        <position position="35"/>
    </location>
    <ligand>
        <name>ATP</name>
        <dbReference type="ChEBI" id="CHEBI:30616"/>
    </ligand>
</feature>
<dbReference type="PANTHER" id="PTHR24350">
    <property type="entry name" value="SERINE/THREONINE-PROTEIN KINASE IAL-RELATED"/>
    <property type="match status" value="1"/>
</dbReference>
<dbReference type="CDD" id="cd14007">
    <property type="entry name" value="STKc_Aurora"/>
    <property type="match status" value="1"/>
</dbReference>
<evidence type="ECO:0000256" key="7">
    <source>
        <dbReference type="PIRSR" id="PIRSR630616-2"/>
    </source>
</evidence>
<dbReference type="VEuPathDB" id="FungiDB:A1Q1_01292"/>
<evidence type="ECO:0000256" key="10">
    <source>
        <dbReference type="RuleBase" id="RU000304"/>
    </source>
</evidence>
<dbReference type="Pfam" id="PF00069">
    <property type="entry name" value="Pkinase"/>
    <property type="match status" value="1"/>
</dbReference>
<dbReference type="PROSITE" id="PS00108">
    <property type="entry name" value="PROTEIN_KINASE_ST"/>
    <property type="match status" value="1"/>
</dbReference>
<evidence type="ECO:0000313" key="13">
    <source>
        <dbReference type="EMBL" id="EJT49577.1"/>
    </source>
</evidence>
<evidence type="ECO:0000256" key="6">
    <source>
        <dbReference type="PIRSR" id="PIRSR630616-1"/>
    </source>
</evidence>
<gene>
    <name evidence="13" type="ORF">A1Q1_01292</name>
</gene>
<dbReference type="InterPro" id="IPR011009">
    <property type="entry name" value="Kinase-like_dom_sf"/>
</dbReference>
<keyword evidence="3 7" id="KW-0547">Nucleotide-binding</keyword>
<dbReference type="EC" id="2.7.11.1" evidence="11"/>
<dbReference type="GeneID" id="25984806"/>
<keyword evidence="1 10" id="KW-0723">Serine/threonine-protein kinase</keyword>
<dbReference type="GO" id="GO:0004674">
    <property type="term" value="F:protein serine/threonine kinase activity"/>
    <property type="evidence" value="ECO:0007669"/>
    <property type="project" value="UniProtKB-KW"/>
</dbReference>
<feature type="cross-link" description="Glycyl lysine isopeptide (Lys-Gly) (interchain with G-Cter in SUMO2)" evidence="8">
    <location>
        <position position="132"/>
    </location>
</feature>
<dbReference type="KEGG" id="tasa:A1Q1_01292"/>
<dbReference type="InterPro" id="IPR000719">
    <property type="entry name" value="Prot_kinase_dom"/>
</dbReference>
<dbReference type="InterPro" id="IPR030616">
    <property type="entry name" value="Aur-like"/>
</dbReference>
<dbReference type="GO" id="GO:0005524">
    <property type="term" value="F:ATP binding"/>
    <property type="evidence" value="ECO:0007669"/>
    <property type="project" value="UniProtKB-UniRule"/>
</dbReference>
<feature type="active site" description="Proton acceptor" evidence="6">
    <location>
        <position position="130"/>
    </location>
</feature>
<evidence type="ECO:0000256" key="8">
    <source>
        <dbReference type="PIRSR" id="PIRSR630616-3"/>
    </source>
</evidence>
<dbReference type="OrthoDB" id="377346at2759"/>
<keyword evidence="2 11" id="KW-0808">Transferase</keyword>
<dbReference type="SMART" id="SM00220">
    <property type="entry name" value="S_TKc"/>
    <property type="match status" value="1"/>
</dbReference>
<dbReference type="SUPFAM" id="SSF56112">
    <property type="entry name" value="Protein kinase-like (PK-like)"/>
    <property type="match status" value="1"/>
</dbReference>
<evidence type="ECO:0000313" key="14">
    <source>
        <dbReference type="Proteomes" id="UP000002748"/>
    </source>
</evidence>
<dbReference type="FunFam" id="3.30.200.20:FF:000042">
    <property type="entry name" value="Aurora kinase A"/>
    <property type="match status" value="1"/>
</dbReference>
<organism evidence="13 14">
    <name type="scientific">Trichosporon asahii var. asahii (strain ATCC 90039 / CBS 2479 / JCM 2466 / KCTC 7840 / NBRC 103889/ NCYC 2677 / UAMH 7654)</name>
    <name type="common">Yeast</name>
    <dbReference type="NCBI Taxonomy" id="1186058"/>
    <lineage>
        <taxon>Eukaryota</taxon>
        <taxon>Fungi</taxon>
        <taxon>Dikarya</taxon>
        <taxon>Basidiomycota</taxon>
        <taxon>Agaricomycotina</taxon>
        <taxon>Tremellomycetes</taxon>
        <taxon>Trichosporonales</taxon>
        <taxon>Trichosporonaceae</taxon>
        <taxon>Trichosporon</taxon>
    </lineage>
</organism>
<keyword evidence="5 7" id="KW-0067">ATP-binding</keyword>
<comment type="catalytic activity">
    <reaction evidence="11">
        <text>L-seryl-[protein] + ATP = O-phospho-L-seryl-[protein] + ADP + H(+)</text>
        <dbReference type="Rhea" id="RHEA:17989"/>
        <dbReference type="Rhea" id="RHEA-COMP:9863"/>
        <dbReference type="Rhea" id="RHEA-COMP:11604"/>
        <dbReference type="ChEBI" id="CHEBI:15378"/>
        <dbReference type="ChEBI" id="CHEBI:29999"/>
        <dbReference type="ChEBI" id="CHEBI:30616"/>
        <dbReference type="ChEBI" id="CHEBI:83421"/>
        <dbReference type="ChEBI" id="CHEBI:456216"/>
        <dbReference type="EC" id="2.7.11.1"/>
    </reaction>
</comment>
<proteinExistence type="inferred from homology"/>
<dbReference type="Gene3D" id="1.10.510.10">
    <property type="entry name" value="Transferase(Phosphotransferase) domain 1"/>
    <property type="match status" value="1"/>
</dbReference>
<name>J6F303_TRIAS</name>
<feature type="binding site" evidence="7">
    <location>
        <begin position="134"/>
        <end position="135"/>
    </location>
    <ligand>
        <name>ATP</name>
        <dbReference type="ChEBI" id="CHEBI:30616"/>
    </ligand>
</feature>
<dbReference type="HOGENOM" id="CLU_000288_63_0_1"/>
<evidence type="ECO:0000256" key="3">
    <source>
        <dbReference type="ARBA" id="ARBA00022741"/>
    </source>
</evidence>
<keyword evidence="4 11" id="KW-0418">Kinase</keyword>
<comment type="catalytic activity">
    <reaction evidence="11">
        <text>L-threonyl-[protein] + ATP = O-phospho-L-threonyl-[protein] + ADP + H(+)</text>
        <dbReference type="Rhea" id="RHEA:46608"/>
        <dbReference type="Rhea" id="RHEA-COMP:11060"/>
        <dbReference type="Rhea" id="RHEA-COMP:11605"/>
        <dbReference type="ChEBI" id="CHEBI:15378"/>
        <dbReference type="ChEBI" id="CHEBI:30013"/>
        <dbReference type="ChEBI" id="CHEBI:30616"/>
        <dbReference type="ChEBI" id="CHEBI:61977"/>
        <dbReference type="ChEBI" id="CHEBI:456216"/>
        <dbReference type="EC" id="2.7.11.1"/>
    </reaction>
</comment>
<comment type="caution">
    <text evidence="13">The sequence shown here is derived from an EMBL/GenBank/DDBJ whole genome shotgun (WGS) entry which is preliminary data.</text>
</comment>
<feature type="domain" description="Protein kinase" evidence="12">
    <location>
        <begin position="5"/>
        <end position="213"/>
    </location>
</feature>